<evidence type="ECO:0000313" key="2">
    <source>
        <dbReference type="EMBL" id="QDA56579.1"/>
    </source>
</evidence>
<feature type="transmembrane region" description="Helical" evidence="1">
    <location>
        <begin position="110"/>
        <end position="131"/>
    </location>
</feature>
<accession>A0A5B7ZPB1</accession>
<dbReference type="KEGG" id="thes:FHQ07_04245"/>
<keyword evidence="1" id="KW-1133">Transmembrane helix</keyword>
<proteinExistence type="predicted"/>
<reference evidence="2 3" key="1">
    <citation type="submission" date="2019-06" db="EMBL/GenBank/DDBJ databases">
        <title>Thermomonas aquatica sp. nov., isolated from an industrial wastewater treatment plant.</title>
        <authorList>
            <person name="Jeon J.H."/>
            <person name="Park D.-S."/>
        </authorList>
    </citation>
    <scope>NUCLEOTIDE SEQUENCE [LARGE SCALE GENOMIC DNA]</scope>
    <source>
        <strain evidence="2 3">SY21</strain>
    </source>
</reference>
<evidence type="ECO:0000256" key="1">
    <source>
        <dbReference type="SAM" id="Phobius"/>
    </source>
</evidence>
<gene>
    <name evidence="2" type="ORF">FHQ07_04245</name>
</gene>
<name>A0A5B7ZPB1_9GAMM</name>
<dbReference type="Proteomes" id="UP000308149">
    <property type="component" value="Chromosome"/>
</dbReference>
<feature type="transmembrane region" description="Helical" evidence="1">
    <location>
        <begin position="50"/>
        <end position="78"/>
    </location>
</feature>
<sequence>MGRTILGATVGLVVAFFTIMLVELASHHVYPPPPGIDPGNTADMAKLIGMLPFGALLMIVLAWVIGAFDGGFVAGLIARKGHPRAAAIVPALMVMAGVVGMIVVMPAHPAWMSVAGLLLPMPAALAGAWIATRARRQTR</sequence>
<dbReference type="RefSeq" id="WP_139715570.1">
    <property type="nucleotide sequence ID" value="NZ_CP040871.1"/>
</dbReference>
<protein>
    <submittedName>
        <fullName evidence="2">Uncharacterized protein</fullName>
    </submittedName>
</protein>
<dbReference type="EMBL" id="CP040871">
    <property type="protein sequence ID" value="QDA56579.1"/>
    <property type="molecule type" value="Genomic_DNA"/>
</dbReference>
<organism evidence="2 3">
    <name type="scientific">Thermomonas aquatica</name>
    <dbReference type="NCBI Taxonomy" id="2202149"/>
    <lineage>
        <taxon>Bacteria</taxon>
        <taxon>Pseudomonadati</taxon>
        <taxon>Pseudomonadota</taxon>
        <taxon>Gammaproteobacteria</taxon>
        <taxon>Lysobacterales</taxon>
        <taxon>Lysobacteraceae</taxon>
        <taxon>Thermomonas</taxon>
    </lineage>
</organism>
<keyword evidence="1" id="KW-0812">Transmembrane</keyword>
<feature type="transmembrane region" description="Helical" evidence="1">
    <location>
        <begin position="7"/>
        <end position="30"/>
    </location>
</feature>
<dbReference type="OrthoDB" id="6024721at2"/>
<feature type="transmembrane region" description="Helical" evidence="1">
    <location>
        <begin position="85"/>
        <end position="104"/>
    </location>
</feature>
<keyword evidence="3" id="KW-1185">Reference proteome</keyword>
<evidence type="ECO:0000313" key="3">
    <source>
        <dbReference type="Proteomes" id="UP000308149"/>
    </source>
</evidence>
<keyword evidence="1" id="KW-0472">Membrane</keyword>
<dbReference type="AlphaFoldDB" id="A0A5B7ZPB1"/>